<proteinExistence type="predicted"/>
<dbReference type="EMBL" id="BGZK01000678">
    <property type="protein sequence ID" value="GBP55769.1"/>
    <property type="molecule type" value="Genomic_DNA"/>
</dbReference>
<gene>
    <name evidence="1" type="ORF">EVAR_50183_1</name>
</gene>
<keyword evidence="2" id="KW-1185">Reference proteome</keyword>
<dbReference type="AlphaFoldDB" id="A0A4C1X0A8"/>
<sequence length="115" mass="12846">MCIHVNGARRSSSSRSGGLESDFENVNSEMKRHFQTAVDGLYSHSRSGQAWARPSRVTSPAQGHQDTRARTRSALLTRYPLCIHFKSHYRRCGDAGLEGGAALYEVNEEVPHFKL</sequence>
<name>A0A4C1X0A8_EUMVA</name>
<protein>
    <submittedName>
        <fullName evidence="1">Uncharacterized protein</fullName>
    </submittedName>
</protein>
<comment type="caution">
    <text evidence="1">The sequence shown here is derived from an EMBL/GenBank/DDBJ whole genome shotgun (WGS) entry which is preliminary data.</text>
</comment>
<evidence type="ECO:0000313" key="1">
    <source>
        <dbReference type="EMBL" id="GBP55769.1"/>
    </source>
</evidence>
<reference evidence="1 2" key="1">
    <citation type="journal article" date="2019" name="Commun. Biol.">
        <title>The bagworm genome reveals a unique fibroin gene that provides high tensile strength.</title>
        <authorList>
            <person name="Kono N."/>
            <person name="Nakamura H."/>
            <person name="Ohtoshi R."/>
            <person name="Tomita M."/>
            <person name="Numata K."/>
            <person name="Arakawa K."/>
        </authorList>
    </citation>
    <scope>NUCLEOTIDE SEQUENCE [LARGE SCALE GENOMIC DNA]</scope>
</reference>
<organism evidence="1 2">
    <name type="scientific">Eumeta variegata</name>
    <name type="common">Bagworm moth</name>
    <name type="synonym">Eumeta japonica</name>
    <dbReference type="NCBI Taxonomy" id="151549"/>
    <lineage>
        <taxon>Eukaryota</taxon>
        <taxon>Metazoa</taxon>
        <taxon>Ecdysozoa</taxon>
        <taxon>Arthropoda</taxon>
        <taxon>Hexapoda</taxon>
        <taxon>Insecta</taxon>
        <taxon>Pterygota</taxon>
        <taxon>Neoptera</taxon>
        <taxon>Endopterygota</taxon>
        <taxon>Lepidoptera</taxon>
        <taxon>Glossata</taxon>
        <taxon>Ditrysia</taxon>
        <taxon>Tineoidea</taxon>
        <taxon>Psychidae</taxon>
        <taxon>Oiketicinae</taxon>
        <taxon>Eumeta</taxon>
    </lineage>
</organism>
<evidence type="ECO:0000313" key="2">
    <source>
        <dbReference type="Proteomes" id="UP000299102"/>
    </source>
</evidence>
<dbReference type="Proteomes" id="UP000299102">
    <property type="component" value="Unassembled WGS sequence"/>
</dbReference>
<accession>A0A4C1X0A8</accession>